<dbReference type="GO" id="GO:0004373">
    <property type="term" value="F:alpha-1,4-glucan glucosyltransferase (UDP-glucose donor) activity"/>
    <property type="evidence" value="ECO:0007669"/>
    <property type="project" value="InterPro"/>
</dbReference>
<keyword evidence="5 7" id="KW-0808">Transferase</keyword>
<feature type="binding site" evidence="7">
    <location>
        <position position="15"/>
    </location>
    <ligand>
        <name>ADP-alpha-D-glucose</name>
        <dbReference type="ChEBI" id="CHEBI:57498"/>
    </ligand>
</feature>
<sequence>MNILFASSEVAPFIKTGGLADVAGSLPQALVKEGHQVTVILPLYQGISQFWRDQMTFLKHFNVSLSWRQAYCGLFQLVREGVTYWFVDNEYYFKRAQVYGHFDDCERFAFFSRAVLAAPAQMDWAPDIIHCNDWQTALIPVYLLEERYRVPQLAGAHAVFTIHNIEYQGRYGEQVLQDVIGLDSSYFNEGMLAYFGDVNLMKGAILASSQVTTVSPTYAQELHTPFYAHGMDGVICQQDGKFCGILNGIDMDLYDPAACADLPEHYSAKDLTGKAACKAALQRSMGLQEDPYVPLIGCVSRLVGHKGFSLVTDALHDIMGLDVQMVVLGTGEWQYEEAFRSAQGQYPGRFAAHLAYSPALSNLVYAGSDLFLMPSVSEPCGLSQLIAMRFGSVPVVRETGGLKDTVPPYNKYTGEGRGFTFTNINAGDMVWVLREAAALYRSNKPAWRSLQKAGMTADFSWGPSAKQYLEVYQKAMG</sequence>
<dbReference type="InterPro" id="IPR013534">
    <property type="entry name" value="Starch_synth_cat_dom"/>
</dbReference>
<feature type="domain" description="Starch synthase catalytic" evidence="9">
    <location>
        <begin position="2"/>
        <end position="235"/>
    </location>
</feature>
<organism evidence="10 11">
    <name type="scientific">Flintibacter faecis</name>
    <dbReference type="NCBI Taxonomy" id="2763047"/>
    <lineage>
        <taxon>Bacteria</taxon>
        <taxon>Bacillati</taxon>
        <taxon>Bacillota</taxon>
        <taxon>Clostridia</taxon>
        <taxon>Eubacteriales</taxon>
        <taxon>Flintibacter</taxon>
    </lineage>
</organism>
<protein>
    <recommendedName>
        <fullName evidence="7">Glycogen synthase</fullName>
        <ecNumber evidence="7">2.4.1.21</ecNumber>
    </recommendedName>
    <alternativeName>
        <fullName evidence="7">Starch [bacterial glycogen] synthase</fullName>
    </alternativeName>
</protein>
<evidence type="ECO:0000256" key="1">
    <source>
        <dbReference type="ARBA" id="ARBA00001478"/>
    </source>
</evidence>
<evidence type="ECO:0000256" key="3">
    <source>
        <dbReference type="ARBA" id="ARBA00010281"/>
    </source>
</evidence>
<accession>A0A8J6IYD3</accession>
<dbReference type="EC" id="2.4.1.21" evidence="7"/>
<dbReference type="InterPro" id="IPR011835">
    <property type="entry name" value="GS/SS"/>
</dbReference>
<evidence type="ECO:0000256" key="4">
    <source>
        <dbReference type="ARBA" id="ARBA00022676"/>
    </source>
</evidence>
<keyword evidence="6 7" id="KW-0320">Glycogen biosynthesis</keyword>
<evidence type="ECO:0000313" key="10">
    <source>
        <dbReference type="EMBL" id="MBC5716198.1"/>
    </source>
</evidence>
<dbReference type="AlphaFoldDB" id="A0A8J6IYD3"/>
<dbReference type="GO" id="GO:0005978">
    <property type="term" value="P:glycogen biosynthetic process"/>
    <property type="evidence" value="ECO:0007669"/>
    <property type="project" value="UniProtKB-UniRule"/>
</dbReference>
<comment type="function">
    <text evidence="2 7">Synthesizes alpha-1,4-glucan chains using ADP-glucose.</text>
</comment>
<dbReference type="GO" id="GO:0009011">
    <property type="term" value="F:alpha-1,4-glucan glucosyltransferase (ADP-glucose donor) activity"/>
    <property type="evidence" value="ECO:0007669"/>
    <property type="project" value="UniProtKB-UniRule"/>
</dbReference>
<evidence type="ECO:0000256" key="7">
    <source>
        <dbReference type="HAMAP-Rule" id="MF_00484"/>
    </source>
</evidence>
<evidence type="ECO:0000256" key="6">
    <source>
        <dbReference type="ARBA" id="ARBA00023056"/>
    </source>
</evidence>
<dbReference type="InterPro" id="IPR001296">
    <property type="entry name" value="Glyco_trans_1"/>
</dbReference>
<comment type="catalytic activity">
    <reaction evidence="1 7">
        <text>[(1-&gt;4)-alpha-D-glucosyl](n) + ADP-alpha-D-glucose = [(1-&gt;4)-alpha-D-glucosyl](n+1) + ADP + H(+)</text>
        <dbReference type="Rhea" id="RHEA:18189"/>
        <dbReference type="Rhea" id="RHEA-COMP:9584"/>
        <dbReference type="Rhea" id="RHEA-COMP:9587"/>
        <dbReference type="ChEBI" id="CHEBI:15378"/>
        <dbReference type="ChEBI" id="CHEBI:15444"/>
        <dbReference type="ChEBI" id="CHEBI:57498"/>
        <dbReference type="ChEBI" id="CHEBI:456216"/>
        <dbReference type="EC" id="2.4.1.21"/>
    </reaction>
</comment>
<dbReference type="PANTHER" id="PTHR45825">
    <property type="entry name" value="GRANULE-BOUND STARCH SYNTHASE 1, CHLOROPLASTIC/AMYLOPLASTIC"/>
    <property type="match status" value="1"/>
</dbReference>
<reference evidence="10" key="1">
    <citation type="submission" date="2020-08" db="EMBL/GenBank/DDBJ databases">
        <title>Genome public.</title>
        <authorList>
            <person name="Liu C."/>
            <person name="Sun Q."/>
        </authorList>
    </citation>
    <scope>NUCLEOTIDE SEQUENCE</scope>
    <source>
        <strain evidence="10">BX5</strain>
    </source>
</reference>
<dbReference type="SUPFAM" id="SSF53756">
    <property type="entry name" value="UDP-Glycosyltransferase/glycogen phosphorylase"/>
    <property type="match status" value="1"/>
</dbReference>
<dbReference type="UniPathway" id="UPA00164"/>
<dbReference type="Proteomes" id="UP000602260">
    <property type="component" value="Unassembled WGS sequence"/>
</dbReference>
<dbReference type="PANTHER" id="PTHR45825:SF11">
    <property type="entry name" value="ALPHA AMYLASE DOMAIN-CONTAINING PROTEIN"/>
    <property type="match status" value="1"/>
</dbReference>
<evidence type="ECO:0000256" key="2">
    <source>
        <dbReference type="ARBA" id="ARBA00002764"/>
    </source>
</evidence>
<evidence type="ECO:0000256" key="5">
    <source>
        <dbReference type="ARBA" id="ARBA00022679"/>
    </source>
</evidence>
<evidence type="ECO:0000259" key="8">
    <source>
        <dbReference type="Pfam" id="PF00534"/>
    </source>
</evidence>
<name>A0A8J6IYD3_9FIRM</name>
<dbReference type="RefSeq" id="WP_186877661.1">
    <property type="nucleotide sequence ID" value="NZ_JACOPN010000001.1"/>
</dbReference>
<comment type="similarity">
    <text evidence="3 7">Belongs to the glycosyltransferase 1 family. Bacterial/plant glycogen synthase subfamily.</text>
</comment>
<dbReference type="NCBIfam" id="TIGR02095">
    <property type="entry name" value="glgA"/>
    <property type="match status" value="1"/>
</dbReference>
<dbReference type="HAMAP" id="MF_00484">
    <property type="entry name" value="Glycogen_synth"/>
    <property type="match status" value="1"/>
</dbReference>
<gene>
    <name evidence="7 10" type="primary">glgA</name>
    <name evidence="10" type="ORF">H8S55_02480</name>
</gene>
<dbReference type="Gene3D" id="3.40.50.2000">
    <property type="entry name" value="Glycogen Phosphorylase B"/>
    <property type="match status" value="2"/>
</dbReference>
<dbReference type="Pfam" id="PF00534">
    <property type="entry name" value="Glycos_transf_1"/>
    <property type="match status" value="1"/>
</dbReference>
<comment type="caution">
    <text evidence="10">The sequence shown here is derived from an EMBL/GenBank/DDBJ whole genome shotgun (WGS) entry which is preliminary data.</text>
</comment>
<feature type="domain" description="Glycosyl transferase family 1" evidence="8">
    <location>
        <begin position="294"/>
        <end position="429"/>
    </location>
</feature>
<evidence type="ECO:0000313" key="11">
    <source>
        <dbReference type="Proteomes" id="UP000602260"/>
    </source>
</evidence>
<keyword evidence="4 7" id="KW-0328">Glycosyltransferase</keyword>
<dbReference type="CDD" id="cd03791">
    <property type="entry name" value="GT5_Glycogen_synthase_DULL1-like"/>
    <property type="match status" value="1"/>
</dbReference>
<comment type="pathway">
    <text evidence="7">Glycan biosynthesis; glycogen biosynthesis.</text>
</comment>
<dbReference type="Pfam" id="PF08323">
    <property type="entry name" value="Glyco_transf_5"/>
    <property type="match status" value="1"/>
</dbReference>
<dbReference type="NCBIfam" id="NF001898">
    <property type="entry name" value="PRK00654.1-1"/>
    <property type="match status" value="1"/>
</dbReference>
<evidence type="ECO:0000259" key="9">
    <source>
        <dbReference type="Pfam" id="PF08323"/>
    </source>
</evidence>
<proteinExistence type="inferred from homology"/>
<dbReference type="EMBL" id="JACOPN010000001">
    <property type="protein sequence ID" value="MBC5716198.1"/>
    <property type="molecule type" value="Genomic_DNA"/>
</dbReference>
<keyword evidence="11" id="KW-1185">Reference proteome</keyword>